<reference evidence="2" key="2">
    <citation type="submission" date="2013-07" db="EMBL/GenBank/DDBJ databases">
        <authorList>
            <consortium name="The Broad Institute Genome Sequencing Platform"/>
            <person name="Cuomo C."/>
            <person name="Litvintseva A."/>
            <person name="Chen Y."/>
            <person name="Heitman J."/>
            <person name="Sun S."/>
            <person name="Springer D."/>
            <person name="Dromer F."/>
            <person name="Young S.K."/>
            <person name="Zeng Q."/>
            <person name="Gargeya S."/>
            <person name="Fitzgerald M."/>
            <person name="Abouelleil A."/>
            <person name="Alvarado L."/>
            <person name="Berlin A.M."/>
            <person name="Chapman S.B."/>
            <person name="Dewar J."/>
            <person name="Goldberg J."/>
            <person name="Griggs A."/>
            <person name="Gujja S."/>
            <person name="Hansen M."/>
            <person name="Howarth C."/>
            <person name="Imamovic A."/>
            <person name="Larimer J."/>
            <person name="McCowan C."/>
            <person name="Murphy C."/>
            <person name="Pearson M."/>
            <person name="Priest M."/>
            <person name="Roberts A."/>
            <person name="Saif S."/>
            <person name="Shea T."/>
            <person name="Sykes S."/>
            <person name="Wortman J."/>
            <person name="Nusbaum C."/>
            <person name="Birren B."/>
        </authorList>
    </citation>
    <scope>NUCLEOTIDE SEQUENCE</scope>
    <source>
        <strain evidence="2">CBS 10737</strain>
    </source>
</reference>
<evidence type="ECO:0000313" key="2">
    <source>
        <dbReference type="EMBL" id="WWC67765.1"/>
    </source>
</evidence>
<organism evidence="1">
    <name type="scientific">Kwoniella pini CBS 10737</name>
    <dbReference type="NCBI Taxonomy" id="1296096"/>
    <lineage>
        <taxon>Eukaryota</taxon>
        <taxon>Fungi</taxon>
        <taxon>Dikarya</taxon>
        <taxon>Basidiomycota</taxon>
        <taxon>Agaricomycotina</taxon>
        <taxon>Tremellomycetes</taxon>
        <taxon>Tremellales</taxon>
        <taxon>Cryptococcaceae</taxon>
        <taxon>Kwoniella</taxon>
    </lineage>
</organism>
<dbReference type="Proteomes" id="UP000094020">
    <property type="component" value="Chromosome 2"/>
</dbReference>
<accession>A0A1B9HW13</accession>
<name>A0A1B9HW13_9TREE</name>
<dbReference type="KEGG" id="kpin:30174723"/>
<evidence type="ECO:0000313" key="1">
    <source>
        <dbReference type="EMBL" id="OCF47453.1"/>
    </source>
</evidence>
<dbReference type="EMBL" id="CP144520">
    <property type="protein sequence ID" value="WWC67765.1"/>
    <property type="molecule type" value="Genomic_DNA"/>
</dbReference>
<dbReference type="GeneID" id="30174723"/>
<dbReference type="EMBL" id="KV700116">
    <property type="protein sequence ID" value="OCF47453.1"/>
    <property type="molecule type" value="Genomic_DNA"/>
</dbReference>
<dbReference type="RefSeq" id="XP_019008672.1">
    <property type="nucleotide sequence ID" value="XM_019158059.1"/>
</dbReference>
<reference evidence="2" key="4">
    <citation type="submission" date="2024-02" db="EMBL/GenBank/DDBJ databases">
        <title>Comparative genomics of Cryptococcus and Kwoniella reveals pathogenesis evolution and contrasting modes of karyotype evolution via chromosome fusion or intercentromeric recombination.</title>
        <authorList>
            <person name="Coelho M.A."/>
            <person name="David-Palma M."/>
            <person name="Shea T."/>
            <person name="Bowers K."/>
            <person name="McGinley-Smith S."/>
            <person name="Mohammad A.W."/>
            <person name="Gnirke A."/>
            <person name="Yurkov A.M."/>
            <person name="Nowrousian M."/>
            <person name="Sun S."/>
            <person name="Cuomo C.A."/>
            <person name="Heitman J."/>
        </authorList>
    </citation>
    <scope>NUCLEOTIDE SEQUENCE</scope>
    <source>
        <strain evidence="2">CBS 10737</strain>
    </source>
</reference>
<dbReference type="AlphaFoldDB" id="A0A1B9HW13"/>
<protein>
    <submittedName>
        <fullName evidence="1">Uncharacterized protein</fullName>
    </submittedName>
</protein>
<evidence type="ECO:0000313" key="3">
    <source>
        <dbReference type="Proteomes" id="UP000094020"/>
    </source>
</evidence>
<keyword evidence="3" id="KW-1185">Reference proteome</keyword>
<reference evidence="1" key="1">
    <citation type="submission" date="2013-07" db="EMBL/GenBank/DDBJ databases">
        <title>The Genome Sequence of Cryptococcus pinus CBS10737.</title>
        <authorList>
            <consortium name="The Broad Institute Genome Sequencing Platform"/>
            <person name="Cuomo C."/>
            <person name="Litvintseva A."/>
            <person name="Chen Y."/>
            <person name="Heitman J."/>
            <person name="Sun S."/>
            <person name="Springer D."/>
            <person name="Dromer F."/>
            <person name="Young S.K."/>
            <person name="Zeng Q."/>
            <person name="Gargeya S."/>
            <person name="Fitzgerald M."/>
            <person name="Abouelleil A."/>
            <person name="Alvarado L."/>
            <person name="Berlin A.M."/>
            <person name="Chapman S.B."/>
            <person name="Dewar J."/>
            <person name="Goldberg J."/>
            <person name="Griggs A."/>
            <person name="Gujja S."/>
            <person name="Hansen M."/>
            <person name="Howarth C."/>
            <person name="Imamovic A."/>
            <person name="Larimer J."/>
            <person name="McCowan C."/>
            <person name="Murphy C."/>
            <person name="Pearson M."/>
            <person name="Priest M."/>
            <person name="Roberts A."/>
            <person name="Saif S."/>
            <person name="Shea T."/>
            <person name="Sykes S."/>
            <person name="Wortman J."/>
            <person name="Nusbaum C."/>
            <person name="Birren B."/>
        </authorList>
    </citation>
    <scope>NUCLEOTIDE SEQUENCE [LARGE SCALE GENOMIC DNA]</scope>
    <source>
        <strain evidence="1">CBS 10737</strain>
    </source>
</reference>
<proteinExistence type="predicted"/>
<reference evidence="1" key="3">
    <citation type="submission" date="2016-07" db="EMBL/GenBank/DDBJ databases">
        <title>Evolution of pathogenesis and genome organization in the Tremellales.</title>
        <authorList>
            <person name="Cuomo C."/>
            <person name="Litvintseva A."/>
            <person name="Heitman J."/>
            <person name="Chen Y."/>
            <person name="Sun S."/>
            <person name="Springer D."/>
            <person name="Dromer F."/>
            <person name="Young S."/>
            <person name="Zeng Q."/>
            <person name="Chapman S."/>
            <person name="Gujja S."/>
            <person name="Saif S."/>
            <person name="Birren B."/>
        </authorList>
    </citation>
    <scope>NUCLEOTIDE SEQUENCE</scope>
    <source>
        <strain evidence="1">CBS 10737</strain>
    </source>
</reference>
<gene>
    <name evidence="1" type="ORF">I206_06354</name>
    <name evidence="2" type="ORF">I206_101677</name>
</gene>
<sequence length="203" mass="22945">MPLLHTINDSAYYGYSDQDFHTRSYSPILQSNNERPYPFFLAISDSVNRSSHRSTSVPIFLDQIRNQVYSEGDRTLQHYSSKSTKVPSISPPSLRPEAKPIHPTYPPPVQLQTQVKPFIPSRAHSDDGSPKLVTDEVVKTFFHRPLPFTLTTSSGSSGSGTSSSGSSSFRPRVPTLVWYRMFSDPIQADIKDRDENWRRKIGI</sequence>